<name>A0ABP7EQ52_9STAP</name>
<keyword evidence="1" id="KW-1133">Transmembrane helix</keyword>
<evidence type="ECO:0000256" key="1">
    <source>
        <dbReference type="SAM" id="Phobius"/>
    </source>
</evidence>
<evidence type="ECO:0000313" key="3">
    <source>
        <dbReference type="Proteomes" id="UP001500920"/>
    </source>
</evidence>
<dbReference type="EMBL" id="BAABCK010000018">
    <property type="protein sequence ID" value="GAA3721218.1"/>
    <property type="molecule type" value="Genomic_DNA"/>
</dbReference>
<keyword evidence="1" id="KW-0472">Membrane</keyword>
<dbReference type="RefSeq" id="WP_344701862.1">
    <property type="nucleotide sequence ID" value="NZ_BAABCK010000018.1"/>
</dbReference>
<keyword evidence="3" id="KW-1185">Reference proteome</keyword>
<feature type="transmembrane region" description="Helical" evidence="1">
    <location>
        <begin position="28"/>
        <end position="50"/>
    </location>
</feature>
<organism evidence="2 3">
    <name type="scientific">Salinicoccus jeotgali</name>
    <dbReference type="NCBI Taxonomy" id="381634"/>
    <lineage>
        <taxon>Bacteria</taxon>
        <taxon>Bacillati</taxon>
        <taxon>Bacillota</taxon>
        <taxon>Bacilli</taxon>
        <taxon>Bacillales</taxon>
        <taxon>Staphylococcaceae</taxon>
        <taxon>Salinicoccus</taxon>
    </lineage>
</organism>
<dbReference type="Proteomes" id="UP001500920">
    <property type="component" value="Unassembled WGS sequence"/>
</dbReference>
<keyword evidence="1" id="KW-0812">Transmembrane</keyword>
<accession>A0ABP7EQ52</accession>
<proteinExistence type="predicted"/>
<sequence length="61" mass="7160">MNNFFYRTLLAVGIVILFYIIFDTKPSGFILFILGLCIIYLLAMFFKNIFVGKSKEKERDI</sequence>
<reference evidence="3" key="1">
    <citation type="journal article" date="2019" name="Int. J. Syst. Evol. Microbiol.">
        <title>The Global Catalogue of Microorganisms (GCM) 10K type strain sequencing project: providing services to taxonomists for standard genome sequencing and annotation.</title>
        <authorList>
            <consortium name="The Broad Institute Genomics Platform"/>
            <consortium name="The Broad Institute Genome Sequencing Center for Infectious Disease"/>
            <person name="Wu L."/>
            <person name="Ma J."/>
        </authorList>
    </citation>
    <scope>NUCLEOTIDE SEQUENCE [LARGE SCALE GENOMIC DNA]</scope>
    <source>
        <strain evidence="3">JCM 16981</strain>
    </source>
</reference>
<feature type="transmembrane region" description="Helical" evidence="1">
    <location>
        <begin position="5"/>
        <end position="22"/>
    </location>
</feature>
<protein>
    <submittedName>
        <fullName evidence="2">Uncharacterized protein</fullName>
    </submittedName>
</protein>
<evidence type="ECO:0000313" key="2">
    <source>
        <dbReference type="EMBL" id="GAA3721218.1"/>
    </source>
</evidence>
<gene>
    <name evidence="2" type="ORF">GCM10022378_09140</name>
</gene>
<comment type="caution">
    <text evidence="2">The sequence shown here is derived from an EMBL/GenBank/DDBJ whole genome shotgun (WGS) entry which is preliminary data.</text>
</comment>